<organism evidence="1 2">
    <name type="scientific">Brucella lupini</name>
    <dbReference type="NCBI Taxonomy" id="255457"/>
    <lineage>
        <taxon>Bacteria</taxon>
        <taxon>Pseudomonadati</taxon>
        <taxon>Pseudomonadota</taxon>
        <taxon>Alphaproteobacteria</taxon>
        <taxon>Hyphomicrobiales</taxon>
        <taxon>Brucellaceae</taxon>
        <taxon>Brucella/Ochrobactrum group</taxon>
        <taxon>Brucella</taxon>
    </lineage>
</organism>
<name>A0A256GVU6_9HYPH</name>
<gene>
    <name evidence="1" type="ORF">CES86_1284</name>
</gene>
<reference evidence="1 2" key="1">
    <citation type="submission" date="2017-07" db="EMBL/GenBank/DDBJ databases">
        <title>Draft genome of Ochrobactrum lupini type strain LUP21.</title>
        <authorList>
            <person name="Krzyzanowska D.M."/>
            <person name="Jafra S."/>
        </authorList>
    </citation>
    <scope>NUCLEOTIDE SEQUENCE [LARGE SCALE GENOMIC DNA]</scope>
    <source>
        <strain evidence="1 2">LUP21</strain>
    </source>
</reference>
<proteinExistence type="predicted"/>
<evidence type="ECO:0000313" key="1">
    <source>
        <dbReference type="EMBL" id="OYR31334.1"/>
    </source>
</evidence>
<evidence type="ECO:0000313" key="2">
    <source>
        <dbReference type="Proteomes" id="UP000216363"/>
    </source>
</evidence>
<dbReference type="AlphaFoldDB" id="A0A256GVU6"/>
<accession>A0A256GVU6</accession>
<protein>
    <submittedName>
        <fullName evidence="1">Uncharacterized protein</fullName>
    </submittedName>
</protein>
<dbReference type="EMBL" id="NNRN01000039">
    <property type="protein sequence ID" value="OYR31334.1"/>
    <property type="molecule type" value="Genomic_DNA"/>
</dbReference>
<comment type="caution">
    <text evidence="1">The sequence shown here is derived from an EMBL/GenBank/DDBJ whole genome shotgun (WGS) entry which is preliminary data.</text>
</comment>
<dbReference type="Proteomes" id="UP000216363">
    <property type="component" value="Unassembled WGS sequence"/>
</dbReference>
<sequence length="60" mass="7041">MERARLNLAQFLKPAIDRLHPESRGYSFHKTLSQVLSHLRHDFRERTTWGERRLGPGEAA</sequence>